<dbReference type="OrthoDB" id="445007at2759"/>
<evidence type="ECO:0008006" key="7">
    <source>
        <dbReference type="Google" id="ProtNLM"/>
    </source>
</evidence>
<dbReference type="InterPro" id="IPR008775">
    <property type="entry name" value="Phytyl_CoA_dOase-like"/>
</dbReference>
<dbReference type="Pfam" id="PF05721">
    <property type="entry name" value="PhyH"/>
    <property type="match status" value="1"/>
</dbReference>
<evidence type="ECO:0000313" key="5">
    <source>
        <dbReference type="EMBL" id="PTU19686.1"/>
    </source>
</evidence>
<protein>
    <recommendedName>
        <fullName evidence="7">Fe2OG dioxygenase domain-containing protein</fullName>
    </recommendedName>
</protein>
<comment type="cofactor">
    <cofactor evidence="1">
        <name>Fe cation</name>
        <dbReference type="ChEBI" id="CHEBI:24875"/>
    </cofactor>
</comment>
<sequence>MYTPTPEQIASYHQNGFLLLRQSEHGLVNPIELRDWTQQVKSWPREKGKWMPYDEINMNGERQLMRTEKFVDYHAEFKGLVCGEALGNILDTLAGEVPPFVLFLSLIAFRGQMLLFKDKINYKQPHGNGFQAHLDAPAYDHIGRMEHVTANFAIDAATAANGCLEVVPGSHKMDIEFAAGGRILPAWENAHEWVSVPLEPGDVLIFGSHLAHRSAENKTDKGRASLYATFYPRSQGEDLRERYYRHRMENFPPDHEREEGKDYAQGYKIYGFAAPFSKIEDNPISTHS</sequence>
<dbReference type="GeneID" id="63812917"/>
<dbReference type="VEuPathDB" id="FungiDB:P175DRAFT_0494796"/>
<organism evidence="5 6">
    <name type="scientific">Aspergillus ochraceoroseus IBT 24754</name>
    <dbReference type="NCBI Taxonomy" id="1392256"/>
    <lineage>
        <taxon>Eukaryota</taxon>
        <taxon>Fungi</taxon>
        <taxon>Dikarya</taxon>
        <taxon>Ascomycota</taxon>
        <taxon>Pezizomycotina</taxon>
        <taxon>Eurotiomycetes</taxon>
        <taxon>Eurotiomycetidae</taxon>
        <taxon>Eurotiales</taxon>
        <taxon>Aspergillaceae</taxon>
        <taxon>Aspergillus</taxon>
        <taxon>Aspergillus subgen. Nidulantes</taxon>
    </lineage>
</organism>
<dbReference type="RefSeq" id="XP_040751078.1">
    <property type="nucleotide sequence ID" value="XM_040896035.1"/>
</dbReference>
<dbReference type="Proteomes" id="UP000244073">
    <property type="component" value="Unassembled WGS sequence"/>
</dbReference>
<comment type="similarity">
    <text evidence="3">Belongs to the PhyH family.</text>
</comment>
<evidence type="ECO:0000256" key="4">
    <source>
        <dbReference type="ARBA" id="ARBA00023004"/>
    </source>
</evidence>
<proteinExistence type="inferred from homology"/>
<dbReference type="Gene3D" id="2.60.120.620">
    <property type="entry name" value="q2cbj1_9rhob like domain"/>
    <property type="match status" value="1"/>
</dbReference>
<accession>A0A2T5LTS6</accession>
<evidence type="ECO:0000256" key="3">
    <source>
        <dbReference type="ARBA" id="ARBA00005830"/>
    </source>
</evidence>
<gene>
    <name evidence="5" type="ORF">P175DRAFT_0494796</name>
</gene>
<evidence type="ECO:0000256" key="2">
    <source>
        <dbReference type="ARBA" id="ARBA00005179"/>
    </source>
</evidence>
<dbReference type="SUPFAM" id="SSF51197">
    <property type="entry name" value="Clavaminate synthase-like"/>
    <property type="match status" value="1"/>
</dbReference>
<dbReference type="GO" id="GO:0046872">
    <property type="term" value="F:metal ion binding"/>
    <property type="evidence" value="ECO:0007669"/>
    <property type="project" value="UniProtKB-ARBA"/>
</dbReference>
<reference evidence="5 6" key="1">
    <citation type="journal article" date="2018" name="Proc. Natl. Acad. Sci. U.S.A.">
        <title>Linking secondary metabolites to gene clusters through genome sequencing of six diverse Aspergillus species.</title>
        <authorList>
            <person name="Kaerboelling I."/>
            <person name="Vesth T.C."/>
            <person name="Frisvad J.C."/>
            <person name="Nybo J.L."/>
            <person name="Theobald S."/>
            <person name="Kuo A."/>
            <person name="Bowyer P."/>
            <person name="Matsuda Y."/>
            <person name="Mondo S."/>
            <person name="Lyhne E.K."/>
            <person name="Kogle M.E."/>
            <person name="Clum A."/>
            <person name="Lipzen A."/>
            <person name="Salamov A."/>
            <person name="Ngan C.Y."/>
            <person name="Daum C."/>
            <person name="Chiniquy J."/>
            <person name="Barry K."/>
            <person name="LaButti K."/>
            <person name="Haridas S."/>
            <person name="Simmons B.A."/>
            <person name="Magnuson J.K."/>
            <person name="Mortensen U.H."/>
            <person name="Larsen T.O."/>
            <person name="Grigoriev I.V."/>
            <person name="Baker S.E."/>
            <person name="Andersen M.R."/>
        </authorList>
    </citation>
    <scope>NUCLEOTIDE SEQUENCE [LARGE SCALE GENOMIC DNA]</scope>
    <source>
        <strain evidence="5 6">IBT 24754</strain>
    </source>
</reference>
<evidence type="ECO:0000313" key="6">
    <source>
        <dbReference type="Proteomes" id="UP000244073"/>
    </source>
</evidence>
<dbReference type="PANTHER" id="PTHR20883">
    <property type="entry name" value="PHYTANOYL-COA DIOXYGENASE DOMAIN CONTAINING 1"/>
    <property type="match status" value="1"/>
</dbReference>
<name>A0A2T5LTS6_9EURO</name>
<dbReference type="EMBL" id="MSFN02000006">
    <property type="protein sequence ID" value="PTU19686.1"/>
    <property type="molecule type" value="Genomic_DNA"/>
</dbReference>
<dbReference type="GO" id="GO:0016491">
    <property type="term" value="F:oxidoreductase activity"/>
    <property type="evidence" value="ECO:0007669"/>
    <property type="project" value="UniProtKB-ARBA"/>
</dbReference>
<dbReference type="AlphaFoldDB" id="A0A2T5LTS6"/>
<comment type="caution">
    <text evidence="5">The sequence shown here is derived from an EMBL/GenBank/DDBJ whole genome shotgun (WGS) entry which is preliminary data.</text>
</comment>
<dbReference type="PANTHER" id="PTHR20883:SF48">
    <property type="entry name" value="ECTOINE DIOXYGENASE"/>
    <property type="match status" value="1"/>
</dbReference>
<evidence type="ECO:0000256" key="1">
    <source>
        <dbReference type="ARBA" id="ARBA00001962"/>
    </source>
</evidence>
<keyword evidence="4" id="KW-0408">Iron</keyword>
<comment type="pathway">
    <text evidence="2">Secondary metabolite biosynthesis.</text>
</comment>